<name>A0A3E1Y422_9BACT</name>
<dbReference type="Proteomes" id="UP000260644">
    <property type="component" value="Unassembled WGS sequence"/>
</dbReference>
<accession>A0A3E1Y422</accession>
<keyword evidence="2" id="KW-1185">Reference proteome</keyword>
<protein>
    <submittedName>
        <fullName evidence="1">Uncharacterized protein</fullName>
    </submittedName>
</protein>
<sequence>MDIVFDDHELAVKYDEGIDDIINWEDVIRLTGYKVYSYPGEVTFLVFTTNKGERLEVSDEMSGWLQLLGNLPKIFACLPGWEDKLTEMQPDEDDVTVWEK</sequence>
<dbReference type="EMBL" id="QPMM01000014">
    <property type="protein sequence ID" value="RFS19382.1"/>
    <property type="molecule type" value="Genomic_DNA"/>
</dbReference>
<evidence type="ECO:0000313" key="2">
    <source>
        <dbReference type="Proteomes" id="UP000260644"/>
    </source>
</evidence>
<dbReference type="RefSeq" id="WP_116978435.1">
    <property type="nucleotide sequence ID" value="NZ_QPMM01000014.1"/>
</dbReference>
<organism evidence="1 2">
    <name type="scientific">Chitinophaga silvatica</name>
    <dbReference type="NCBI Taxonomy" id="2282649"/>
    <lineage>
        <taxon>Bacteria</taxon>
        <taxon>Pseudomonadati</taxon>
        <taxon>Bacteroidota</taxon>
        <taxon>Chitinophagia</taxon>
        <taxon>Chitinophagales</taxon>
        <taxon>Chitinophagaceae</taxon>
        <taxon>Chitinophaga</taxon>
    </lineage>
</organism>
<proteinExistence type="predicted"/>
<reference evidence="1 2" key="1">
    <citation type="submission" date="2018-07" db="EMBL/GenBank/DDBJ databases">
        <title>Chitinophaga K2CV101002-2 sp. nov., isolated from a monsoon evergreen broad-leaved forest soil.</title>
        <authorList>
            <person name="Lv Y."/>
        </authorList>
    </citation>
    <scope>NUCLEOTIDE SEQUENCE [LARGE SCALE GENOMIC DNA]</scope>
    <source>
        <strain evidence="1 2">GDMCC 1.1288</strain>
    </source>
</reference>
<dbReference type="AlphaFoldDB" id="A0A3E1Y422"/>
<dbReference type="OrthoDB" id="673039at2"/>
<evidence type="ECO:0000313" key="1">
    <source>
        <dbReference type="EMBL" id="RFS19382.1"/>
    </source>
</evidence>
<gene>
    <name evidence="1" type="ORF">DVR12_24450</name>
</gene>
<comment type="caution">
    <text evidence="1">The sequence shown here is derived from an EMBL/GenBank/DDBJ whole genome shotgun (WGS) entry which is preliminary data.</text>
</comment>